<name>A0A644VUV7_9ZZZZ</name>
<dbReference type="SUPFAM" id="SSF51905">
    <property type="entry name" value="FAD/NAD(P)-binding domain"/>
    <property type="match status" value="1"/>
</dbReference>
<evidence type="ECO:0000256" key="10">
    <source>
        <dbReference type="ARBA" id="ARBA00023284"/>
    </source>
</evidence>
<keyword evidence="8" id="KW-0520">NAD</keyword>
<reference evidence="13" key="1">
    <citation type="submission" date="2019-08" db="EMBL/GenBank/DDBJ databases">
        <authorList>
            <person name="Kucharzyk K."/>
            <person name="Murdoch R.W."/>
            <person name="Higgins S."/>
            <person name="Loffler F."/>
        </authorList>
    </citation>
    <scope>NUCLEOTIDE SEQUENCE</scope>
</reference>
<feature type="domain" description="FAD/NAD(P)-binding" evidence="12">
    <location>
        <begin position="7"/>
        <end position="327"/>
    </location>
</feature>
<evidence type="ECO:0000259" key="12">
    <source>
        <dbReference type="Pfam" id="PF07992"/>
    </source>
</evidence>
<dbReference type="PANTHER" id="PTHR22912">
    <property type="entry name" value="DISULFIDE OXIDOREDUCTASE"/>
    <property type="match status" value="1"/>
</dbReference>
<dbReference type="PRINTS" id="PR00368">
    <property type="entry name" value="FADPNR"/>
</dbReference>
<evidence type="ECO:0000256" key="1">
    <source>
        <dbReference type="ARBA" id="ARBA00001974"/>
    </source>
</evidence>
<keyword evidence="4" id="KW-0963">Cytoplasm</keyword>
<sequence length="473" mass="50064">MQEKNVDVAVLGSGPGGYVAAIRAAQLGLNVAIIEKDKPGGVCLNIGCIPSKSLINNAHLYSEGLALLKSGGALVDTSGFDFRSVWKASRMAAERLSKGVQYLLRKNKIEFIPGRGSLKDSRSLLVEKEGEQSLVRARAIILATGSRPRNLPGFSIDEERILSSTGMLLSETLPKSIAILGAGAIGMEFAYILSSFGTKVTVVELMDQVLPLEDPESAKVVEKAFTDRGVVIHCSARAEKAEMTGEGTLLHVQLKDGTKTEIASDKLLVSIGRAPNTDNIGLEAVGIRMNRGYVETGDYYETSAEGIYAIGDICIHPQLAHVASKSGEIAAERIGRLLSGTEAPTETKINPYAIPSGVYCHPEVASFGLSEKKAQDLGVRHGVTRFPFRAIGKAVATEAPEGQVKIVFAPDTGAVLGASVVGAGATELVHEILLASYAELTLEELAQMIHAHPTLSEGIMEAAKAGMGRAIHI</sequence>
<evidence type="ECO:0000256" key="2">
    <source>
        <dbReference type="ARBA" id="ARBA00004496"/>
    </source>
</evidence>
<dbReference type="InterPro" id="IPR012999">
    <property type="entry name" value="Pyr_OxRdtase_I_AS"/>
</dbReference>
<evidence type="ECO:0000256" key="8">
    <source>
        <dbReference type="ARBA" id="ARBA00023027"/>
    </source>
</evidence>
<dbReference type="InterPro" id="IPR036188">
    <property type="entry name" value="FAD/NAD-bd_sf"/>
</dbReference>
<evidence type="ECO:0000256" key="5">
    <source>
        <dbReference type="ARBA" id="ARBA00022630"/>
    </source>
</evidence>
<comment type="cofactor">
    <cofactor evidence="1">
        <name>FAD</name>
        <dbReference type="ChEBI" id="CHEBI:57692"/>
    </cofactor>
</comment>
<dbReference type="InterPro" id="IPR006258">
    <property type="entry name" value="Lipoamide_DH"/>
</dbReference>
<comment type="subcellular location">
    <subcellularLocation>
        <location evidence="2">Cytoplasm</location>
    </subcellularLocation>
</comment>
<keyword evidence="6" id="KW-0274">FAD</keyword>
<gene>
    <name evidence="13" type="primary">lpd_8</name>
    <name evidence="13" type="ORF">SDC9_41368</name>
</gene>
<evidence type="ECO:0000256" key="7">
    <source>
        <dbReference type="ARBA" id="ARBA00023002"/>
    </source>
</evidence>
<dbReference type="InterPro" id="IPR004099">
    <property type="entry name" value="Pyr_nucl-diS_OxRdtase_dimer"/>
</dbReference>
<dbReference type="GO" id="GO:0006103">
    <property type="term" value="P:2-oxoglutarate metabolic process"/>
    <property type="evidence" value="ECO:0007669"/>
    <property type="project" value="TreeGrafter"/>
</dbReference>
<dbReference type="GO" id="GO:0005737">
    <property type="term" value="C:cytoplasm"/>
    <property type="evidence" value="ECO:0007669"/>
    <property type="project" value="UniProtKB-SubCell"/>
</dbReference>
<proteinExistence type="inferred from homology"/>
<accession>A0A644VUV7</accession>
<dbReference type="SUPFAM" id="SSF55424">
    <property type="entry name" value="FAD/NAD-linked reductases, dimerisation (C-terminal) domain"/>
    <property type="match status" value="1"/>
</dbReference>
<evidence type="ECO:0000256" key="9">
    <source>
        <dbReference type="ARBA" id="ARBA00023157"/>
    </source>
</evidence>
<dbReference type="InterPro" id="IPR016156">
    <property type="entry name" value="FAD/NAD-linked_Rdtase_dimer_sf"/>
</dbReference>
<keyword evidence="5" id="KW-0285">Flavoprotein</keyword>
<dbReference type="Gene3D" id="3.50.50.60">
    <property type="entry name" value="FAD/NAD(P)-binding domain"/>
    <property type="match status" value="2"/>
</dbReference>
<dbReference type="InterPro" id="IPR001100">
    <property type="entry name" value="Pyr_nuc-diS_OxRdtase"/>
</dbReference>
<dbReference type="PRINTS" id="PR00411">
    <property type="entry name" value="PNDRDTASEI"/>
</dbReference>
<dbReference type="PIRSF" id="PIRSF000350">
    <property type="entry name" value="Mercury_reductase_MerA"/>
    <property type="match status" value="1"/>
</dbReference>
<keyword evidence="7 13" id="KW-0560">Oxidoreductase</keyword>
<protein>
    <submittedName>
        <fullName evidence="13">Dihydrolipoyl dehydrogenase</fullName>
        <ecNumber evidence="13">1.8.1.4</ecNumber>
    </submittedName>
</protein>
<dbReference type="EMBL" id="VSSQ01000458">
    <property type="protein sequence ID" value="MPL95199.1"/>
    <property type="molecule type" value="Genomic_DNA"/>
</dbReference>
<evidence type="ECO:0000259" key="11">
    <source>
        <dbReference type="Pfam" id="PF02852"/>
    </source>
</evidence>
<dbReference type="GO" id="GO:0050660">
    <property type="term" value="F:flavin adenine dinucleotide binding"/>
    <property type="evidence" value="ECO:0007669"/>
    <property type="project" value="InterPro"/>
</dbReference>
<keyword evidence="9" id="KW-1015">Disulfide bond</keyword>
<evidence type="ECO:0000256" key="4">
    <source>
        <dbReference type="ARBA" id="ARBA00022490"/>
    </source>
</evidence>
<dbReference type="Pfam" id="PF02852">
    <property type="entry name" value="Pyr_redox_dim"/>
    <property type="match status" value="1"/>
</dbReference>
<dbReference type="EC" id="1.8.1.4" evidence="13"/>
<evidence type="ECO:0000256" key="6">
    <source>
        <dbReference type="ARBA" id="ARBA00022827"/>
    </source>
</evidence>
<dbReference type="GO" id="GO:0004148">
    <property type="term" value="F:dihydrolipoyl dehydrogenase (NADH) activity"/>
    <property type="evidence" value="ECO:0007669"/>
    <property type="project" value="UniProtKB-EC"/>
</dbReference>
<keyword evidence="10" id="KW-0676">Redox-active center</keyword>
<dbReference type="Pfam" id="PF07992">
    <property type="entry name" value="Pyr_redox_2"/>
    <property type="match status" value="1"/>
</dbReference>
<organism evidence="13">
    <name type="scientific">bioreactor metagenome</name>
    <dbReference type="NCBI Taxonomy" id="1076179"/>
    <lineage>
        <taxon>unclassified sequences</taxon>
        <taxon>metagenomes</taxon>
        <taxon>ecological metagenomes</taxon>
    </lineage>
</organism>
<dbReference type="NCBIfam" id="TIGR01350">
    <property type="entry name" value="lipoamide_DH"/>
    <property type="match status" value="1"/>
</dbReference>
<evidence type="ECO:0000256" key="3">
    <source>
        <dbReference type="ARBA" id="ARBA00007532"/>
    </source>
</evidence>
<dbReference type="AlphaFoldDB" id="A0A644VUV7"/>
<dbReference type="PANTHER" id="PTHR22912:SF217">
    <property type="entry name" value="DIHYDROLIPOYL DEHYDROGENASE"/>
    <property type="match status" value="1"/>
</dbReference>
<dbReference type="Gene3D" id="3.30.390.30">
    <property type="match status" value="1"/>
</dbReference>
<dbReference type="InterPro" id="IPR050151">
    <property type="entry name" value="Class-I_Pyr_Nuc-Dis_Oxidored"/>
</dbReference>
<evidence type="ECO:0000313" key="13">
    <source>
        <dbReference type="EMBL" id="MPL95199.1"/>
    </source>
</evidence>
<dbReference type="PROSITE" id="PS00076">
    <property type="entry name" value="PYRIDINE_REDOX_1"/>
    <property type="match status" value="1"/>
</dbReference>
<comment type="caution">
    <text evidence="13">The sequence shown here is derived from an EMBL/GenBank/DDBJ whole genome shotgun (WGS) entry which is preliminary data.</text>
</comment>
<comment type="similarity">
    <text evidence="3">Belongs to the class-I pyridine nucleotide-disulfide oxidoreductase family.</text>
</comment>
<dbReference type="InterPro" id="IPR023753">
    <property type="entry name" value="FAD/NAD-binding_dom"/>
</dbReference>
<feature type="domain" description="Pyridine nucleotide-disulphide oxidoreductase dimerisation" evidence="11">
    <location>
        <begin position="354"/>
        <end position="463"/>
    </location>
</feature>
<dbReference type="FunFam" id="3.30.390.30:FF:000001">
    <property type="entry name" value="Dihydrolipoyl dehydrogenase"/>
    <property type="match status" value="1"/>
</dbReference>